<dbReference type="InterPro" id="IPR050416">
    <property type="entry name" value="FAD-linked_Oxidoreductase"/>
</dbReference>
<dbReference type="PROSITE" id="PS51387">
    <property type="entry name" value="FAD_PCMH"/>
    <property type="match status" value="1"/>
</dbReference>
<dbReference type="PANTHER" id="PTHR42973:SF13">
    <property type="entry name" value="FAD-BINDING PCMH-TYPE DOMAIN-CONTAINING PROTEIN"/>
    <property type="match status" value="1"/>
</dbReference>
<dbReference type="Gene3D" id="3.30.465.10">
    <property type="match status" value="1"/>
</dbReference>
<evidence type="ECO:0000256" key="3">
    <source>
        <dbReference type="ARBA" id="ARBA00022827"/>
    </source>
</evidence>
<evidence type="ECO:0000313" key="6">
    <source>
        <dbReference type="EMBL" id="KAJ9162278.1"/>
    </source>
</evidence>
<keyword evidence="2" id="KW-0285">Flavoprotein</keyword>
<sequence length="485" mass="52294">MALSAMATAFCLAIEGISLVGTLTKPASICKVIQDSISPKSTVIYSASTYEYGNDTHHWMSSSSQTPTCVLEPGSPEDLSIAMQLIGCSTTPFAVMSGGHASNPGFSSTTGVHISLTRFKQAVFSADNSTLEVGMGWTWYDLYKELDATGYNVVGGRTVGPGVGGFTLGGGYSWKTNQFGLTCDTVKSFNVVLPNGTITRASATEQQDLFWALKGGLNRFGVVTSAEYYTHKQPPGVYGGIHVYAQDAMNAVLAATSKFNSENKDPKTQIITTLNTITGIGTLPMVNVFHDGPDKPPSLAMFDNITVAFSTVAGNQSFSGMVNSIPTAPTPDLRGTFASFSTSDLPESFLAAIRSEHLALSANMTSHSGQTVSYDIEPFMSYGQYATDSAYPHSKSPLPLNLYFAWSNATDDAYWYDAMQASVARLKKVARDLSIYDDEFTVYPNYAISNTTAEELYGANTKRLREIRERIDPKRIMDLAGGFDL</sequence>
<dbReference type="SUPFAM" id="SSF56176">
    <property type="entry name" value="FAD-binding/transporter-associated domain-like"/>
    <property type="match status" value="1"/>
</dbReference>
<name>A0AA38SKH2_9PEZI</name>
<reference evidence="6" key="1">
    <citation type="submission" date="2022-07" db="EMBL/GenBank/DDBJ databases">
        <title>Fungi with potential for degradation of polypropylene.</title>
        <authorList>
            <person name="Gostincar C."/>
        </authorList>
    </citation>
    <scope>NUCLEOTIDE SEQUENCE</scope>
    <source>
        <strain evidence="6">EXF-13287</strain>
    </source>
</reference>
<organism evidence="6 7">
    <name type="scientific">Coniochaeta hoffmannii</name>
    <dbReference type="NCBI Taxonomy" id="91930"/>
    <lineage>
        <taxon>Eukaryota</taxon>
        <taxon>Fungi</taxon>
        <taxon>Dikarya</taxon>
        <taxon>Ascomycota</taxon>
        <taxon>Pezizomycotina</taxon>
        <taxon>Sordariomycetes</taxon>
        <taxon>Sordariomycetidae</taxon>
        <taxon>Coniochaetales</taxon>
        <taxon>Coniochaetaceae</taxon>
        <taxon>Coniochaeta</taxon>
    </lineage>
</organism>
<feature type="domain" description="FAD-binding PCMH-type" evidence="5">
    <location>
        <begin position="63"/>
        <end position="233"/>
    </location>
</feature>
<proteinExistence type="inferred from homology"/>
<comment type="similarity">
    <text evidence="1">Belongs to the oxygen-dependent FAD-linked oxidoreductase family.</text>
</comment>
<protein>
    <submittedName>
        <fullName evidence="6">FAD-binding domain-containing protein</fullName>
    </submittedName>
</protein>
<dbReference type="Pfam" id="PF01565">
    <property type="entry name" value="FAD_binding_4"/>
    <property type="match status" value="1"/>
</dbReference>
<evidence type="ECO:0000256" key="2">
    <source>
        <dbReference type="ARBA" id="ARBA00022630"/>
    </source>
</evidence>
<comment type="caution">
    <text evidence="6">The sequence shown here is derived from an EMBL/GenBank/DDBJ whole genome shotgun (WGS) entry which is preliminary data.</text>
</comment>
<dbReference type="InterPro" id="IPR016169">
    <property type="entry name" value="FAD-bd_PCMH_sub2"/>
</dbReference>
<keyword evidence="7" id="KW-1185">Reference proteome</keyword>
<dbReference type="Proteomes" id="UP001174691">
    <property type="component" value="Unassembled WGS sequence"/>
</dbReference>
<evidence type="ECO:0000313" key="7">
    <source>
        <dbReference type="Proteomes" id="UP001174691"/>
    </source>
</evidence>
<dbReference type="GO" id="GO:0016491">
    <property type="term" value="F:oxidoreductase activity"/>
    <property type="evidence" value="ECO:0007669"/>
    <property type="project" value="UniProtKB-KW"/>
</dbReference>
<dbReference type="AlphaFoldDB" id="A0AA38SKH2"/>
<evidence type="ECO:0000259" key="5">
    <source>
        <dbReference type="PROSITE" id="PS51387"/>
    </source>
</evidence>
<evidence type="ECO:0000256" key="1">
    <source>
        <dbReference type="ARBA" id="ARBA00005466"/>
    </source>
</evidence>
<gene>
    <name evidence="6" type="ORF">NKR19_g1381</name>
</gene>
<dbReference type="PANTHER" id="PTHR42973">
    <property type="entry name" value="BINDING OXIDOREDUCTASE, PUTATIVE (AFU_ORTHOLOGUE AFUA_1G17690)-RELATED"/>
    <property type="match status" value="1"/>
</dbReference>
<dbReference type="InterPro" id="IPR016166">
    <property type="entry name" value="FAD-bd_PCMH"/>
</dbReference>
<dbReference type="InterPro" id="IPR036318">
    <property type="entry name" value="FAD-bd_PCMH-like_sf"/>
</dbReference>
<evidence type="ECO:0000256" key="4">
    <source>
        <dbReference type="ARBA" id="ARBA00023002"/>
    </source>
</evidence>
<keyword evidence="3" id="KW-0274">FAD</keyword>
<dbReference type="Gene3D" id="3.40.462.20">
    <property type="match status" value="1"/>
</dbReference>
<dbReference type="InterPro" id="IPR006094">
    <property type="entry name" value="Oxid_FAD_bind_N"/>
</dbReference>
<dbReference type="GO" id="GO:0071949">
    <property type="term" value="F:FAD binding"/>
    <property type="evidence" value="ECO:0007669"/>
    <property type="project" value="InterPro"/>
</dbReference>
<keyword evidence="4" id="KW-0560">Oxidoreductase</keyword>
<dbReference type="EMBL" id="JANBVN010000013">
    <property type="protein sequence ID" value="KAJ9162278.1"/>
    <property type="molecule type" value="Genomic_DNA"/>
</dbReference>
<accession>A0AA38SKH2</accession>